<dbReference type="PROSITE" id="PS50939">
    <property type="entry name" value="CYTOCHROME_B561"/>
    <property type="match status" value="1"/>
</dbReference>
<evidence type="ECO:0000256" key="1">
    <source>
        <dbReference type="ARBA" id="ARBA00001970"/>
    </source>
</evidence>
<sequence>MVLFMYEAILVFSRESSLLIKYSHVTKANIHGYMMAGASLCASGGFAAIFYNKERNNKSHFTTWHGVVGVATLVFICLQSVGGLCLKYNSILRKFAIRLIDMKLYHATSGLCYGKTKIIHDPQQLVVFTCVVISILLAMFSDWFNSITGWTSWYACFMCLSVLAMMVMQQITNTYMPLARRSGTTPSNNERSKAKKSKSKKS</sequence>
<name>A0AA88YAT8_PINIB</name>
<evidence type="ECO:0000313" key="16">
    <source>
        <dbReference type="Proteomes" id="UP001186944"/>
    </source>
</evidence>
<dbReference type="EC" id="7.2.1.3" evidence="11"/>
<evidence type="ECO:0000313" key="15">
    <source>
        <dbReference type="EMBL" id="KAK3101408.1"/>
    </source>
</evidence>
<gene>
    <name evidence="15" type="ORF">FSP39_003348</name>
</gene>
<evidence type="ECO:0000256" key="3">
    <source>
        <dbReference type="ARBA" id="ARBA00022448"/>
    </source>
</evidence>
<keyword evidence="5 13" id="KW-0812">Transmembrane</keyword>
<evidence type="ECO:0000256" key="12">
    <source>
        <dbReference type="SAM" id="MobiDB-lite"/>
    </source>
</evidence>
<dbReference type="PANTHER" id="PTHR15422:SF45">
    <property type="entry name" value="CYTOCHROME B561 DOMAIN-CONTAINING PROTEIN"/>
    <property type="match status" value="1"/>
</dbReference>
<protein>
    <recommendedName>
        <fullName evidence="11">ascorbate ferrireductase (transmembrane)</fullName>
        <ecNumber evidence="11">7.2.1.3</ecNumber>
    </recommendedName>
</protein>
<comment type="cofactor">
    <cofactor evidence="1">
        <name>heme b</name>
        <dbReference type="ChEBI" id="CHEBI:60344"/>
    </cofactor>
</comment>
<dbReference type="Gene3D" id="1.20.120.1770">
    <property type="match status" value="1"/>
</dbReference>
<dbReference type="GO" id="GO:0016020">
    <property type="term" value="C:membrane"/>
    <property type="evidence" value="ECO:0007669"/>
    <property type="project" value="UniProtKB-SubCell"/>
</dbReference>
<dbReference type="GO" id="GO:0140575">
    <property type="term" value="F:transmembrane monodehydroascorbate reductase activity"/>
    <property type="evidence" value="ECO:0007669"/>
    <property type="project" value="InterPro"/>
</dbReference>
<dbReference type="GO" id="GO:0046872">
    <property type="term" value="F:metal ion binding"/>
    <property type="evidence" value="ECO:0007669"/>
    <property type="project" value="UniProtKB-KW"/>
</dbReference>
<keyword evidence="9" id="KW-0408">Iron</keyword>
<keyword evidence="6" id="KW-0479">Metal-binding</keyword>
<feature type="transmembrane region" description="Helical" evidence="13">
    <location>
        <begin position="30"/>
        <end position="51"/>
    </location>
</feature>
<dbReference type="Pfam" id="PF03188">
    <property type="entry name" value="Cytochrom_B561"/>
    <property type="match status" value="1"/>
</dbReference>
<keyword evidence="3" id="KW-0813">Transport</keyword>
<dbReference type="PANTHER" id="PTHR15422">
    <property type="entry name" value="OS05G0565100 PROTEIN"/>
    <property type="match status" value="1"/>
</dbReference>
<keyword evidence="7" id="KW-0249">Electron transport</keyword>
<dbReference type="InterPro" id="IPR045150">
    <property type="entry name" value="CYB561D1/2"/>
</dbReference>
<evidence type="ECO:0000256" key="8">
    <source>
        <dbReference type="ARBA" id="ARBA00022989"/>
    </source>
</evidence>
<dbReference type="InterPro" id="IPR006593">
    <property type="entry name" value="Cyt_b561/ferric_Rdtase_TM"/>
</dbReference>
<keyword evidence="16" id="KW-1185">Reference proteome</keyword>
<feature type="transmembrane region" description="Helical" evidence="13">
    <location>
        <begin position="63"/>
        <end position="86"/>
    </location>
</feature>
<evidence type="ECO:0000256" key="4">
    <source>
        <dbReference type="ARBA" id="ARBA00022617"/>
    </source>
</evidence>
<evidence type="ECO:0000256" key="13">
    <source>
        <dbReference type="SAM" id="Phobius"/>
    </source>
</evidence>
<organism evidence="15 16">
    <name type="scientific">Pinctada imbricata</name>
    <name type="common">Atlantic pearl-oyster</name>
    <name type="synonym">Pinctada martensii</name>
    <dbReference type="NCBI Taxonomy" id="66713"/>
    <lineage>
        <taxon>Eukaryota</taxon>
        <taxon>Metazoa</taxon>
        <taxon>Spiralia</taxon>
        <taxon>Lophotrochozoa</taxon>
        <taxon>Mollusca</taxon>
        <taxon>Bivalvia</taxon>
        <taxon>Autobranchia</taxon>
        <taxon>Pteriomorphia</taxon>
        <taxon>Pterioida</taxon>
        <taxon>Pterioidea</taxon>
        <taxon>Pteriidae</taxon>
        <taxon>Pinctada</taxon>
    </lineage>
</organism>
<feature type="region of interest" description="Disordered" evidence="12">
    <location>
        <begin position="179"/>
        <end position="202"/>
    </location>
</feature>
<feature type="compositionally biased region" description="Basic residues" evidence="12">
    <location>
        <begin position="193"/>
        <end position="202"/>
    </location>
</feature>
<evidence type="ECO:0000259" key="14">
    <source>
        <dbReference type="PROSITE" id="PS50939"/>
    </source>
</evidence>
<keyword evidence="4" id="KW-0349">Heme</keyword>
<feature type="transmembrane region" description="Helical" evidence="13">
    <location>
        <begin position="150"/>
        <end position="168"/>
    </location>
</feature>
<evidence type="ECO:0000256" key="7">
    <source>
        <dbReference type="ARBA" id="ARBA00022982"/>
    </source>
</evidence>
<evidence type="ECO:0000256" key="5">
    <source>
        <dbReference type="ARBA" id="ARBA00022692"/>
    </source>
</evidence>
<reference evidence="15" key="1">
    <citation type="submission" date="2019-08" db="EMBL/GenBank/DDBJ databases">
        <title>The improved chromosome-level genome for the pearl oyster Pinctada fucata martensii using PacBio sequencing and Hi-C.</title>
        <authorList>
            <person name="Zheng Z."/>
        </authorList>
    </citation>
    <scope>NUCLEOTIDE SEQUENCE</scope>
    <source>
        <strain evidence="15">ZZ-2019</strain>
        <tissue evidence="15">Adductor muscle</tissue>
    </source>
</reference>
<comment type="caution">
    <text evidence="15">The sequence shown here is derived from an EMBL/GenBank/DDBJ whole genome shotgun (WGS) entry which is preliminary data.</text>
</comment>
<dbReference type="EMBL" id="VSWD01000005">
    <property type="protein sequence ID" value="KAK3101408.1"/>
    <property type="molecule type" value="Genomic_DNA"/>
</dbReference>
<dbReference type="GO" id="GO:0140571">
    <property type="term" value="F:transmembrane ascorbate ferrireductase activity"/>
    <property type="evidence" value="ECO:0007669"/>
    <property type="project" value="UniProtKB-EC"/>
</dbReference>
<dbReference type="SMART" id="SM00665">
    <property type="entry name" value="B561"/>
    <property type="match status" value="1"/>
</dbReference>
<keyword evidence="8 13" id="KW-1133">Transmembrane helix</keyword>
<proteinExistence type="predicted"/>
<dbReference type="Proteomes" id="UP001186944">
    <property type="component" value="Unassembled WGS sequence"/>
</dbReference>
<evidence type="ECO:0000256" key="9">
    <source>
        <dbReference type="ARBA" id="ARBA00023004"/>
    </source>
</evidence>
<accession>A0AA88YAT8</accession>
<evidence type="ECO:0000256" key="2">
    <source>
        <dbReference type="ARBA" id="ARBA00004141"/>
    </source>
</evidence>
<dbReference type="CDD" id="cd08761">
    <property type="entry name" value="Cyt_b561_CYB561D2_like"/>
    <property type="match status" value="1"/>
</dbReference>
<feature type="domain" description="Cytochrome b561" evidence="14">
    <location>
        <begin position="1"/>
        <end position="179"/>
    </location>
</feature>
<evidence type="ECO:0000256" key="6">
    <source>
        <dbReference type="ARBA" id="ARBA00022723"/>
    </source>
</evidence>
<keyword evidence="10 13" id="KW-0472">Membrane</keyword>
<dbReference type="AlphaFoldDB" id="A0AA88YAT8"/>
<feature type="transmembrane region" description="Helical" evidence="13">
    <location>
        <begin position="125"/>
        <end position="144"/>
    </location>
</feature>
<comment type="subcellular location">
    <subcellularLocation>
        <location evidence="2">Membrane</location>
        <topology evidence="2">Multi-pass membrane protein</topology>
    </subcellularLocation>
</comment>
<evidence type="ECO:0000256" key="11">
    <source>
        <dbReference type="ARBA" id="ARBA00024225"/>
    </source>
</evidence>
<evidence type="ECO:0000256" key="10">
    <source>
        <dbReference type="ARBA" id="ARBA00023136"/>
    </source>
</evidence>